<evidence type="ECO:0000256" key="1">
    <source>
        <dbReference type="SAM" id="SignalP"/>
    </source>
</evidence>
<evidence type="ECO:0000313" key="3">
    <source>
        <dbReference type="Proteomes" id="UP000243232"/>
    </source>
</evidence>
<dbReference type="STRING" id="364197.SAMN05216296_1690"/>
<dbReference type="EMBL" id="LT629785">
    <property type="protein sequence ID" value="SDU08654.1"/>
    <property type="molecule type" value="Genomic_DNA"/>
</dbReference>
<reference evidence="3" key="1">
    <citation type="submission" date="2016-10" db="EMBL/GenBank/DDBJ databases">
        <authorList>
            <person name="Varghese N."/>
            <person name="Submissions S."/>
        </authorList>
    </citation>
    <scope>NUCLEOTIDE SEQUENCE [LARGE SCALE GENOMIC DNA]</scope>
    <source>
        <strain evidence="3">DSM 17875</strain>
    </source>
</reference>
<dbReference type="AlphaFoldDB" id="A0A1H2FMS1"/>
<gene>
    <name evidence="2" type="ORF">SAMN05216296_1690</name>
</gene>
<dbReference type="RefSeq" id="WP_090194138.1">
    <property type="nucleotide sequence ID" value="NZ_LT629785.1"/>
</dbReference>
<accession>A0A1H2FMS1</accession>
<organism evidence="2 3">
    <name type="scientific">Pseudomonas pohangensis</name>
    <dbReference type="NCBI Taxonomy" id="364197"/>
    <lineage>
        <taxon>Bacteria</taxon>
        <taxon>Pseudomonadati</taxon>
        <taxon>Pseudomonadota</taxon>
        <taxon>Gammaproteobacteria</taxon>
        <taxon>Pseudomonadales</taxon>
        <taxon>Pseudomonadaceae</taxon>
        <taxon>Pseudomonas</taxon>
    </lineage>
</organism>
<evidence type="ECO:0000313" key="2">
    <source>
        <dbReference type="EMBL" id="SDU08654.1"/>
    </source>
</evidence>
<sequence length="237" mass="26631">MKIAADLLRQLFAATTLALVVVAQPVVAEESAPVLSPEVMQMAARVEELTPEQAVELFKHLPAPTMEEMNGEFSGEMTTFPTLWKTVFWTVASHNPFYPGIWEGKSFTQTGPDSGRGYNTVWRLAGGKTDLWPMQTSIGPSYFDGQPSFRLVYRAYDHYAGDIHMLDEVRRLPDGRYLGIGRTGDTVEERRMPMPFLLKARIGDYREDIGTPRPGFNQSEEFELLEFPASAYQAGDQ</sequence>
<keyword evidence="1" id="KW-0732">Signal</keyword>
<name>A0A1H2FMS1_9PSED</name>
<keyword evidence="3" id="KW-1185">Reference proteome</keyword>
<proteinExistence type="predicted"/>
<dbReference type="Proteomes" id="UP000243232">
    <property type="component" value="Chromosome I"/>
</dbReference>
<protein>
    <submittedName>
        <fullName evidence="2">Uncharacterized protein</fullName>
    </submittedName>
</protein>
<dbReference type="OrthoDB" id="4533163at2"/>
<feature type="signal peptide" evidence="1">
    <location>
        <begin position="1"/>
        <end position="28"/>
    </location>
</feature>
<feature type="chain" id="PRO_5009274073" evidence="1">
    <location>
        <begin position="29"/>
        <end position="237"/>
    </location>
</feature>